<proteinExistence type="predicted"/>
<dbReference type="STRING" id="1384459.GL4_1165"/>
<keyword evidence="3" id="KW-1185">Reference proteome</keyword>
<dbReference type="HOGENOM" id="CLU_102158_0_0_5"/>
<dbReference type="InterPro" id="IPR021880">
    <property type="entry name" value="DUF3489"/>
</dbReference>
<dbReference type="Pfam" id="PF11994">
    <property type="entry name" value="DUF3489"/>
    <property type="match status" value="1"/>
</dbReference>
<evidence type="ECO:0008006" key="4">
    <source>
        <dbReference type="Google" id="ProtNLM"/>
    </source>
</evidence>
<dbReference type="AlphaFoldDB" id="A0A0A8K0X0"/>
<sequence>MAKMNSPKAKLSDTQLVILNAAAQRPDGSLLPLPESLAAKGAAQNRVMIDILCKRKLAEEKQIDNGAPEWRRDKDGRPLGLFITKSGLLAIGIGETKETKSSQATASLPRRLKTAAGPRSKPRKTLSAKPKKRAAPSQGTQGTVIKMLRRKSGATIGDIVAETGWQPHSVRGFFSGVVKKKLKLPLTSEVSKSGMRRYHIAPAKAPKA</sequence>
<dbReference type="KEGG" id="mcg:GL4_1165"/>
<reference evidence="2 3" key="1">
    <citation type="submission" date="2014-09" db="EMBL/GenBank/DDBJ databases">
        <title>Genome sequencing of Methyloceanibacter caenitepidi Gela4.</title>
        <authorList>
            <person name="Takeuchi M."/>
            <person name="Susumu S."/>
            <person name="Kamagata Y."/>
            <person name="Oshima K."/>
            <person name="Hattori M."/>
            <person name="Iwasaki W."/>
        </authorList>
    </citation>
    <scope>NUCLEOTIDE SEQUENCE [LARGE SCALE GENOMIC DNA]</scope>
    <source>
        <strain evidence="2 3">Gela4</strain>
    </source>
</reference>
<dbReference type="Proteomes" id="UP000031643">
    <property type="component" value="Chromosome"/>
</dbReference>
<dbReference type="RefSeq" id="WP_052464159.1">
    <property type="nucleotide sequence ID" value="NZ_AP014648.1"/>
</dbReference>
<accession>A0A0A8K0X0</accession>
<protein>
    <recommendedName>
        <fullName evidence="4">DUF3489 domain-containing protein</fullName>
    </recommendedName>
</protein>
<evidence type="ECO:0000313" key="3">
    <source>
        <dbReference type="Proteomes" id="UP000031643"/>
    </source>
</evidence>
<feature type="region of interest" description="Disordered" evidence="1">
    <location>
        <begin position="99"/>
        <end position="141"/>
    </location>
</feature>
<name>A0A0A8K0X0_9HYPH</name>
<dbReference type="EMBL" id="AP014648">
    <property type="protein sequence ID" value="BAQ16623.1"/>
    <property type="molecule type" value="Genomic_DNA"/>
</dbReference>
<gene>
    <name evidence="2" type="ORF">GL4_1165</name>
</gene>
<evidence type="ECO:0000256" key="1">
    <source>
        <dbReference type="SAM" id="MobiDB-lite"/>
    </source>
</evidence>
<organism evidence="2 3">
    <name type="scientific">Methyloceanibacter caenitepidi</name>
    <dbReference type="NCBI Taxonomy" id="1384459"/>
    <lineage>
        <taxon>Bacteria</taxon>
        <taxon>Pseudomonadati</taxon>
        <taxon>Pseudomonadota</taxon>
        <taxon>Alphaproteobacteria</taxon>
        <taxon>Hyphomicrobiales</taxon>
        <taxon>Hyphomicrobiaceae</taxon>
        <taxon>Methyloceanibacter</taxon>
    </lineage>
</organism>
<feature type="compositionally biased region" description="Basic residues" evidence="1">
    <location>
        <begin position="120"/>
        <end position="134"/>
    </location>
</feature>
<evidence type="ECO:0000313" key="2">
    <source>
        <dbReference type="EMBL" id="BAQ16623.1"/>
    </source>
</evidence>